<dbReference type="PANTHER" id="PTHR22198:SF1">
    <property type="entry name" value="FERM DOMAIN-CONTAINING PROTEIN"/>
    <property type="match status" value="1"/>
</dbReference>
<dbReference type="PANTHER" id="PTHR22198">
    <property type="entry name" value="FERM DOMAIN-CONTAINING PROTEIN"/>
    <property type="match status" value="1"/>
</dbReference>
<evidence type="ECO:0000313" key="2">
    <source>
        <dbReference type="EMBL" id="KAK4002413.1"/>
    </source>
</evidence>
<proteinExistence type="predicted"/>
<reference evidence="2 3" key="1">
    <citation type="journal article" date="2023" name="Nucleic Acids Res.">
        <title>The hologenome of Daphnia magna reveals possible DNA methylation and microbiome-mediated evolution of the host genome.</title>
        <authorList>
            <person name="Chaturvedi A."/>
            <person name="Li X."/>
            <person name="Dhandapani V."/>
            <person name="Marshall H."/>
            <person name="Kissane S."/>
            <person name="Cuenca-Cambronero M."/>
            <person name="Asole G."/>
            <person name="Calvet F."/>
            <person name="Ruiz-Romero M."/>
            <person name="Marangio P."/>
            <person name="Guigo R."/>
            <person name="Rago D."/>
            <person name="Mirbahai L."/>
            <person name="Eastwood N."/>
            <person name="Colbourne J.K."/>
            <person name="Zhou J."/>
            <person name="Mallon E."/>
            <person name="Orsini L."/>
        </authorList>
    </citation>
    <scope>NUCLEOTIDE SEQUENCE [LARGE SCALE GENOMIC DNA]</scope>
    <source>
        <strain evidence="2">LRV0_1</strain>
    </source>
</reference>
<dbReference type="EMBL" id="JAOYFB010000001">
    <property type="protein sequence ID" value="KAK4002413.1"/>
    <property type="molecule type" value="Genomic_DNA"/>
</dbReference>
<comment type="caution">
    <text evidence="2">The sequence shown here is derived from an EMBL/GenBank/DDBJ whole genome shotgun (WGS) entry which is preliminary data.</text>
</comment>
<gene>
    <name evidence="2" type="ORF">OUZ56_004241</name>
</gene>
<organism evidence="2 3">
    <name type="scientific">Daphnia magna</name>
    <dbReference type="NCBI Taxonomy" id="35525"/>
    <lineage>
        <taxon>Eukaryota</taxon>
        <taxon>Metazoa</taxon>
        <taxon>Ecdysozoa</taxon>
        <taxon>Arthropoda</taxon>
        <taxon>Crustacea</taxon>
        <taxon>Branchiopoda</taxon>
        <taxon>Diplostraca</taxon>
        <taxon>Cladocera</taxon>
        <taxon>Anomopoda</taxon>
        <taxon>Daphniidae</taxon>
        <taxon>Daphnia</taxon>
    </lineage>
</organism>
<accession>A0ABQ9YP64</accession>
<dbReference type="InterPro" id="IPR055577">
    <property type="entry name" value="DUF7153"/>
</dbReference>
<feature type="domain" description="DUF7153" evidence="1">
    <location>
        <begin position="3"/>
        <end position="70"/>
    </location>
</feature>
<protein>
    <recommendedName>
        <fullName evidence="1">DUF7153 domain-containing protein</fullName>
    </recommendedName>
</protein>
<sequence length="100" mass="11347">MITGARILYQCVPRCVGLRRITLHKSVSAGDKLYTLMCECSSFMDHLQEAAYIAPALRARLCGYWSIYRVADVLTEEMCSTTKPYTTTTAKKDPILLQFF</sequence>
<evidence type="ECO:0000313" key="3">
    <source>
        <dbReference type="Proteomes" id="UP001234178"/>
    </source>
</evidence>
<name>A0ABQ9YP64_9CRUS</name>
<evidence type="ECO:0000259" key="1">
    <source>
        <dbReference type="Pfam" id="PF23672"/>
    </source>
</evidence>
<dbReference type="Pfam" id="PF23672">
    <property type="entry name" value="DUF7153"/>
    <property type="match status" value="1"/>
</dbReference>
<keyword evidence="3" id="KW-1185">Reference proteome</keyword>
<dbReference type="Proteomes" id="UP001234178">
    <property type="component" value="Unassembled WGS sequence"/>
</dbReference>